<feature type="transmembrane region" description="Helical" evidence="10">
    <location>
        <begin position="77"/>
        <end position="94"/>
    </location>
</feature>
<keyword evidence="5" id="KW-0677">Repeat</keyword>
<feature type="domain" description="ABC transmembrane type-1" evidence="11">
    <location>
        <begin position="39"/>
        <end position="321"/>
    </location>
</feature>
<dbReference type="EMBL" id="JAODUO010001093">
    <property type="protein sequence ID" value="KAK2171192.1"/>
    <property type="molecule type" value="Genomic_DNA"/>
</dbReference>
<evidence type="ECO:0000256" key="9">
    <source>
        <dbReference type="ARBA" id="ARBA00023136"/>
    </source>
</evidence>
<dbReference type="InterPro" id="IPR050173">
    <property type="entry name" value="ABC_transporter_C-like"/>
</dbReference>
<dbReference type="Pfam" id="PF00664">
    <property type="entry name" value="ABC_membrane"/>
    <property type="match status" value="1"/>
</dbReference>
<dbReference type="GO" id="GO:0005524">
    <property type="term" value="F:ATP binding"/>
    <property type="evidence" value="ECO:0007669"/>
    <property type="project" value="UniProtKB-KW"/>
</dbReference>
<proteinExistence type="predicted"/>
<dbReference type="Proteomes" id="UP001209878">
    <property type="component" value="Unassembled WGS sequence"/>
</dbReference>
<keyword evidence="3" id="KW-0926">Vacuole</keyword>
<dbReference type="Gene3D" id="3.40.50.300">
    <property type="entry name" value="P-loop containing nucleotide triphosphate hydrolases"/>
    <property type="match status" value="1"/>
</dbReference>
<feature type="transmembrane region" description="Helical" evidence="10">
    <location>
        <begin position="153"/>
        <end position="172"/>
    </location>
</feature>
<dbReference type="InterPro" id="IPR027417">
    <property type="entry name" value="P-loop_NTPase"/>
</dbReference>
<organism evidence="12 13">
    <name type="scientific">Ridgeia piscesae</name>
    <name type="common">Tubeworm</name>
    <dbReference type="NCBI Taxonomy" id="27915"/>
    <lineage>
        <taxon>Eukaryota</taxon>
        <taxon>Metazoa</taxon>
        <taxon>Spiralia</taxon>
        <taxon>Lophotrochozoa</taxon>
        <taxon>Annelida</taxon>
        <taxon>Polychaeta</taxon>
        <taxon>Sedentaria</taxon>
        <taxon>Canalipalpata</taxon>
        <taxon>Sabellida</taxon>
        <taxon>Siboglinidae</taxon>
        <taxon>Ridgeia</taxon>
    </lineage>
</organism>
<feature type="transmembrane region" description="Helical" evidence="10">
    <location>
        <begin position="295"/>
        <end position="316"/>
    </location>
</feature>
<evidence type="ECO:0000256" key="6">
    <source>
        <dbReference type="ARBA" id="ARBA00022741"/>
    </source>
</evidence>
<keyword evidence="7" id="KW-0067">ATP-binding</keyword>
<sequence>MKYSAAPSEVYPIHKKTNTPSKPPSIRGAIIRAFGGYYALGGVFLVCHDLCMLISPQILNLLITFIRSKDPMAWKGYVYVATMFVVACTATMFMQNHWNVGYITGLRLRTAVVGVIYRKALRLSTSARRETSVGEIVNLMSVDAQKLQDAPPFLHLIWSAPLIVGLCMYFLWQQLGPSAMAGLLFVLFMIPFNGVFAEKIRKLQVTQMICKDRRIKLMNELLNGIKVLKLYAWENPFQEKIMGIRQTEIEALKTTAYLNGSFAISWSMATYLMALVSFGTYVLSSSDNVLDANKAFVSLALFNVMNFPISMLPNALSYGVQAYVSICRINKFLRSEELDEDNVRHDPSTKEAIKIDNGMFSWSRDEKPVLKNISLKIPEGSLVAVVGQVGSGKSSLVSALLGEMQLVEGRVNVRGSLGYVPQQAWIQNATVKDNILFSKAFSQSAYQKVIDACALGSGPGHPSWGRRDRNWRKGKYTLCKYGKRLMHWFSRIVRLARL</sequence>
<dbReference type="InterPro" id="IPR036640">
    <property type="entry name" value="ABC1_TM_sf"/>
</dbReference>
<keyword evidence="9 10" id="KW-0472">Membrane</keyword>
<keyword evidence="13" id="KW-1185">Reference proteome</keyword>
<evidence type="ECO:0000256" key="5">
    <source>
        <dbReference type="ARBA" id="ARBA00022737"/>
    </source>
</evidence>
<dbReference type="InterPro" id="IPR011527">
    <property type="entry name" value="ABC1_TM_dom"/>
</dbReference>
<accession>A0AAD9KH61</accession>
<dbReference type="PANTHER" id="PTHR24223">
    <property type="entry name" value="ATP-BINDING CASSETTE SUB-FAMILY C"/>
    <property type="match status" value="1"/>
</dbReference>
<gene>
    <name evidence="12" type="ORF">NP493_1094g02037</name>
</gene>
<evidence type="ECO:0000256" key="1">
    <source>
        <dbReference type="ARBA" id="ARBA00004128"/>
    </source>
</evidence>
<feature type="transmembrane region" description="Helical" evidence="10">
    <location>
        <begin position="178"/>
        <end position="197"/>
    </location>
</feature>
<name>A0AAD9KH61_RIDPI</name>
<keyword evidence="8 10" id="KW-1133">Transmembrane helix</keyword>
<dbReference type="GO" id="GO:0016887">
    <property type="term" value="F:ATP hydrolysis activity"/>
    <property type="evidence" value="ECO:0007669"/>
    <property type="project" value="InterPro"/>
</dbReference>
<reference evidence="12" key="1">
    <citation type="journal article" date="2023" name="Mol. Biol. Evol.">
        <title>Third-Generation Sequencing Reveals the Adaptive Role of the Epigenome in Three Deep-Sea Polychaetes.</title>
        <authorList>
            <person name="Perez M."/>
            <person name="Aroh O."/>
            <person name="Sun Y."/>
            <person name="Lan Y."/>
            <person name="Juniper S.K."/>
            <person name="Young C.R."/>
            <person name="Angers B."/>
            <person name="Qian P.Y."/>
        </authorList>
    </citation>
    <scope>NUCLEOTIDE SEQUENCE</scope>
    <source>
        <strain evidence="12">R07B-5</strain>
    </source>
</reference>
<dbReference type="PANTHER" id="PTHR24223:SF443">
    <property type="entry name" value="MULTIDRUG-RESISTANCE LIKE PROTEIN 1, ISOFORM I"/>
    <property type="match status" value="1"/>
</dbReference>
<dbReference type="AlphaFoldDB" id="A0AAD9KH61"/>
<evidence type="ECO:0000256" key="2">
    <source>
        <dbReference type="ARBA" id="ARBA00022448"/>
    </source>
</evidence>
<dbReference type="Gene3D" id="1.20.1560.10">
    <property type="entry name" value="ABC transporter type 1, transmembrane domain"/>
    <property type="match status" value="1"/>
</dbReference>
<keyword evidence="6" id="KW-0547">Nucleotide-binding</keyword>
<dbReference type="SUPFAM" id="SSF90123">
    <property type="entry name" value="ABC transporter transmembrane region"/>
    <property type="match status" value="1"/>
</dbReference>
<dbReference type="GO" id="GO:0000323">
    <property type="term" value="C:lytic vacuole"/>
    <property type="evidence" value="ECO:0007669"/>
    <property type="project" value="UniProtKB-ARBA"/>
</dbReference>
<dbReference type="CDD" id="cd18595">
    <property type="entry name" value="ABC_6TM_MRP1_2_3_6_D1_like"/>
    <property type="match status" value="1"/>
</dbReference>
<dbReference type="GO" id="GO:0005774">
    <property type="term" value="C:vacuolar membrane"/>
    <property type="evidence" value="ECO:0007669"/>
    <property type="project" value="UniProtKB-SubCell"/>
</dbReference>
<evidence type="ECO:0000256" key="3">
    <source>
        <dbReference type="ARBA" id="ARBA00022554"/>
    </source>
</evidence>
<evidence type="ECO:0000259" key="11">
    <source>
        <dbReference type="PROSITE" id="PS50929"/>
    </source>
</evidence>
<dbReference type="PROSITE" id="PS50929">
    <property type="entry name" value="ABC_TM1F"/>
    <property type="match status" value="1"/>
</dbReference>
<keyword evidence="2" id="KW-0813">Transport</keyword>
<evidence type="ECO:0000313" key="13">
    <source>
        <dbReference type="Proteomes" id="UP001209878"/>
    </source>
</evidence>
<evidence type="ECO:0000313" key="12">
    <source>
        <dbReference type="EMBL" id="KAK2171192.1"/>
    </source>
</evidence>
<dbReference type="SUPFAM" id="SSF52540">
    <property type="entry name" value="P-loop containing nucleoside triphosphate hydrolases"/>
    <property type="match status" value="1"/>
</dbReference>
<comment type="caution">
    <text evidence="12">The sequence shown here is derived from an EMBL/GenBank/DDBJ whole genome shotgun (WGS) entry which is preliminary data.</text>
</comment>
<dbReference type="InterPro" id="IPR003439">
    <property type="entry name" value="ABC_transporter-like_ATP-bd"/>
</dbReference>
<protein>
    <recommendedName>
        <fullName evidence="11">ABC transmembrane type-1 domain-containing protein</fullName>
    </recommendedName>
</protein>
<feature type="transmembrane region" description="Helical" evidence="10">
    <location>
        <begin position="37"/>
        <end position="65"/>
    </location>
</feature>
<dbReference type="FunFam" id="1.20.1560.10:FF:000020">
    <property type="entry name" value="ABC metal ion transporter"/>
    <property type="match status" value="1"/>
</dbReference>
<dbReference type="Pfam" id="PF00005">
    <property type="entry name" value="ABC_tran"/>
    <property type="match status" value="1"/>
</dbReference>
<dbReference type="GO" id="GO:0140359">
    <property type="term" value="F:ABC-type transporter activity"/>
    <property type="evidence" value="ECO:0007669"/>
    <property type="project" value="InterPro"/>
</dbReference>
<evidence type="ECO:0000256" key="8">
    <source>
        <dbReference type="ARBA" id="ARBA00022989"/>
    </source>
</evidence>
<evidence type="ECO:0000256" key="10">
    <source>
        <dbReference type="SAM" id="Phobius"/>
    </source>
</evidence>
<comment type="subcellular location">
    <subcellularLocation>
        <location evidence="1">Vacuole membrane</location>
        <topology evidence="1">Multi-pass membrane protein</topology>
    </subcellularLocation>
</comment>
<feature type="transmembrane region" description="Helical" evidence="10">
    <location>
        <begin position="262"/>
        <end position="283"/>
    </location>
</feature>
<keyword evidence="4 10" id="KW-0812">Transmembrane</keyword>
<evidence type="ECO:0000256" key="7">
    <source>
        <dbReference type="ARBA" id="ARBA00022840"/>
    </source>
</evidence>
<evidence type="ECO:0000256" key="4">
    <source>
        <dbReference type="ARBA" id="ARBA00022692"/>
    </source>
</evidence>